<proteinExistence type="inferred from homology"/>
<evidence type="ECO:0000313" key="6">
    <source>
        <dbReference type="EMBL" id="QDS76220.1"/>
    </source>
</evidence>
<organism evidence="6 7">
    <name type="scientific">Venturia effusa</name>
    <dbReference type="NCBI Taxonomy" id="50376"/>
    <lineage>
        <taxon>Eukaryota</taxon>
        <taxon>Fungi</taxon>
        <taxon>Dikarya</taxon>
        <taxon>Ascomycota</taxon>
        <taxon>Pezizomycotina</taxon>
        <taxon>Dothideomycetes</taxon>
        <taxon>Pleosporomycetidae</taxon>
        <taxon>Venturiales</taxon>
        <taxon>Venturiaceae</taxon>
        <taxon>Venturia</taxon>
    </lineage>
</organism>
<keyword evidence="4 5" id="KW-0949">S-adenosyl-L-methionine</keyword>
<dbReference type="AlphaFoldDB" id="A0A517LKQ3"/>
<comment type="subcellular location">
    <subcellularLocation>
        <location evidence="5">Cytoplasm</location>
    </subcellularLocation>
</comment>
<evidence type="ECO:0000256" key="2">
    <source>
        <dbReference type="ARBA" id="ARBA00022603"/>
    </source>
</evidence>
<dbReference type="GO" id="GO:0005737">
    <property type="term" value="C:cytoplasm"/>
    <property type="evidence" value="ECO:0007669"/>
    <property type="project" value="UniProtKB-SubCell"/>
</dbReference>
<dbReference type="PROSITE" id="PS51560">
    <property type="entry name" value="SAM_MT_NNT1"/>
    <property type="match status" value="1"/>
</dbReference>
<protein>
    <recommendedName>
        <fullName evidence="5">Protein N-terminal and lysine N-methyltransferase EFM7</fullName>
        <ecNumber evidence="5">2.1.1.-</ecNumber>
    </recommendedName>
    <alternativeName>
        <fullName evidence="5">Elongation factor methyltransferase 7</fullName>
    </alternativeName>
</protein>
<comment type="similarity">
    <text evidence="5">Belongs to the class I-like SAM-binding methyltransferase superfamily. EFM7 family.</text>
</comment>
<dbReference type="GO" id="GO:0016279">
    <property type="term" value="F:protein-lysine N-methyltransferase activity"/>
    <property type="evidence" value="ECO:0007669"/>
    <property type="project" value="UniProtKB-UniRule"/>
</dbReference>
<dbReference type="STRING" id="50376.A0A517LKQ3"/>
<dbReference type="EC" id="2.1.1.-" evidence="5"/>
<accession>A0A517LKQ3</accession>
<dbReference type="SUPFAM" id="SSF53335">
    <property type="entry name" value="S-adenosyl-L-methionine-dependent methyltransferases"/>
    <property type="match status" value="1"/>
</dbReference>
<dbReference type="InterPro" id="IPR019410">
    <property type="entry name" value="Methyltransf_16"/>
</dbReference>
<dbReference type="Proteomes" id="UP000316270">
    <property type="component" value="Chromosome 14"/>
</dbReference>
<keyword evidence="2 5" id="KW-0489">Methyltransferase</keyword>
<dbReference type="Pfam" id="PF10294">
    <property type="entry name" value="Methyltransf_16"/>
    <property type="match status" value="1"/>
</dbReference>
<feature type="binding site" evidence="5">
    <location>
        <begin position="82"/>
        <end position="84"/>
    </location>
    <ligand>
        <name>S-adenosyl-L-methionine</name>
        <dbReference type="ChEBI" id="CHEBI:59789"/>
    </ligand>
</feature>
<feature type="binding site" evidence="5">
    <location>
        <position position="55"/>
    </location>
    <ligand>
        <name>S-adenosyl-L-methionine</name>
        <dbReference type="ChEBI" id="CHEBI:59789"/>
    </ligand>
</feature>
<evidence type="ECO:0000313" key="7">
    <source>
        <dbReference type="Proteomes" id="UP000316270"/>
    </source>
</evidence>
<dbReference type="Gene3D" id="3.40.50.150">
    <property type="entry name" value="Vaccinia Virus protein VP39"/>
    <property type="match status" value="1"/>
</dbReference>
<comment type="function">
    <text evidence="5">S-adenosyl-L-methionine-dependent protein methyltransferase that trimethylates the N-terminal glycine 'Gly-2' of elongation factor 1-alpha, before also catalyzing the mono- and dimethylation of 'Lys-3'.</text>
</comment>
<evidence type="ECO:0000256" key="5">
    <source>
        <dbReference type="HAMAP-Rule" id="MF_03223"/>
    </source>
</evidence>
<keyword evidence="1 5" id="KW-0963">Cytoplasm</keyword>
<name>A0A517LKQ3_9PEZI</name>
<evidence type="ECO:0000256" key="3">
    <source>
        <dbReference type="ARBA" id="ARBA00022679"/>
    </source>
</evidence>
<dbReference type="HAMAP" id="MF_03223">
    <property type="entry name" value="Methyltr_EFM7"/>
    <property type="match status" value="1"/>
</dbReference>
<evidence type="ECO:0000256" key="4">
    <source>
        <dbReference type="ARBA" id="ARBA00022691"/>
    </source>
</evidence>
<gene>
    <name evidence="5" type="primary">EFM7</name>
    <name evidence="6" type="ORF">FKW77_008579</name>
</gene>
<sequence length="256" mass="28627">MSDSDHEAIAHLFQEPEGFFKPAPEPTFATHTLLSGSELKLRLVGHNPLWGHLLWNAGRTISYYLEENAHALLSGRNVLELGAGAGLPGIVSAIKGASSVVISDYPDSDLIENIAHNIVTCNEVVDKSKLHASGHLWGAPVENLIALLPQESRLKKFQTVLLADLLFNHSEHAKLISSIKQTLQKDANACALVFFTPYRPWLLEKDLSFFDLARDHQFQVKQIFEKVMDDVLFENDPGDELLRRTVFGYELKWSTT</sequence>
<dbReference type="EMBL" id="CP042198">
    <property type="protein sequence ID" value="QDS76220.1"/>
    <property type="molecule type" value="Genomic_DNA"/>
</dbReference>
<feature type="binding site" evidence="5">
    <location>
        <position position="137"/>
    </location>
    <ligand>
        <name>S-adenosyl-L-methionine</name>
        <dbReference type="ChEBI" id="CHEBI:59789"/>
    </ligand>
</feature>
<dbReference type="PANTHER" id="PTHR14614:SF10">
    <property type="entry name" value="PROTEIN N-TERMINAL AND LYSINE N-METHYLTRANSFERASE EFM7"/>
    <property type="match status" value="1"/>
</dbReference>
<dbReference type="PANTHER" id="PTHR14614">
    <property type="entry name" value="HEPATOCELLULAR CARCINOMA-ASSOCIATED ANTIGEN"/>
    <property type="match status" value="1"/>
</dbReference>
<feature type="binding site" evidence="5">
    <location>
        <position position="104"/>
    </location>
    <ligand>
        <name>S-adenosyl-L-methionine</name>
        <dbReference type="ChEBI" id="CHEBI:59789"/>
    </ligand>
</feature>
<dbReference type="GO" id="GO:0071885">
    <property type="term" value="F:N-terminal protein N-methyltransferase activity"/>
    <property type="evidence" value="ECO:0007669"/>
    <property type="project" value="UniProtKB-UniRule"/>
</dbReference>
<dbReference type="InterPro" id="IPR025784">
    <property type="entry name" value="EFM7"/>
</dbReference>
<keyword evidence="7" id="KW-1185">Reference proteome</keyword>
<dbReference type="OrthoDB" id="46564at2759"/>
<keyword evidence="3 5" id="KW-0808">Transferase</keyword>
<dbReference type="GO" id="GO:0032259">
    <property type="term" value="P:methylation"/>
    <property type="evidence" value="ECO:0007669"/>
    <property type="project" value="UniProtKB-KW"/>
</dbReference>
<evidence type="ECO:0000256" key="1">
    <source>
        <dbReference type="ARBA" id="ARBA00022490"/>
    </source>
</evidence>
<feature type="binding site" evidence="5">
    <location>
        <position position="163"/>
    </location>
    <ligand>
        <name>S-adenosyl-L-methionine</name>
        <dbReference type="ChEBI" id="CHEBI:59789"/>
    </ligand>
</feature>
<dbReference type="InterPro" id="IPR029063">
    <property type="entry name" value="SAM-dependent_MTases_sf"/>
</dbReference>
<reference evidence="6 7" key="1">
    <citation type="submission" date="2019-07" db="EMBL/GenBank/DDBJ databases">
        <title>Finished genome of Venturia effusa.</title>
        <authorList>
            <person name="Young C.A."/>
            <person name="Cox M.P."/>
            <person name="Ganley A.R.D."/>
            <person name="David W.J."/>
        </authorList>
    </citation>
    <scope>NUCLEOTIDE SEQUENCE [LARGE SCALE GENOMIC DNA]</scope>
    <source>
        <strain evidence="7">albino</strain>
    </source>
</reference>